<feature type="region of interest" description="Disordered" evidence="1">
    <location>
        <begin position="148"/>
        <end position="190"/>
    </location>
</feature>
<organism evidence="2 3">
    <name type="scientific">Streptantibioticus parmotrematis</name>
    <dbReference type="NCBI Taxonomy" id="2873249"/>
    <lineage>
        <taxon>Bacteria</taxon>
        <taxon>Bacillati</taxon>
        <taxon>Actinomycetota</taxon>
        <taxon>Actinomycetes</taxon>
        <taxon>Kitasatosporales</taxon>
        <taxon>Streptomycetaceae</taxon>
        <taxon>Streptantibioticus</taxon>
    </lineage>
</organism>
<dbReference type="EMBL" id="JAINVZ010000002">
    <property type="protein sequence ID" value="MBY8884153.1"/>
    <property type="molecule type" value="Genomic_DNA"/>
</dbReference>
<comment type="caution">
    <text evidence="2">The sequence shown here is derived from an EMBL/GenBank/DDBJ whole genome shotgun (WGS) entry which is preliminary data.</text>
</comment>
<dbReference type="Proteomes" id="UP001198565">
    <property type="component" value="Unassembled WGS sequence"/>
</dbReference>
<keyword evidence="3" id="KW-1185">Reference proteome</keyword>
<name>A0ABS7QLT9_9ACTN</name>
<accession>A0ABS7QLT9</accession>
<dbReference type="RefSeq" id="WP_222974161.1">
    <property type="nucleotide sequence ID" value="NZ_JAINVZ010000002.1"/>
</dbReference>
<feature type="compositionally biased region" description="Basic residues" evidence="1">
    <location>
        <begin position="165"/>
        <end position="179"/>
    </location>
</feature>
<evidence type="ECO:0000313" key="2">
    <source>
        <dbReference type="EMBL" id="MBY8884153.1"/>
    </source>
</evidence>
<reference evidence="2 3" key="1">
    <citation type="submission" date="2021-08" db="EMBL/GenBank/DDBJ databases">
        <title>Streptomyces sp. PTM05 isolated from lichen.</title>
        <authorList>
            <person name="Somphong A."/>
            <person name="Phongsopitanun W."/>
            <person name="Tanasupawat S."/>
        </authorList>
    </citation>
    <scope>NUCLEOTIDE SEQUENCE [LARGE SCALE GENOMIC DNA]</scope>
    <source>
        <strain evidence="2 3">Ptm05</strain>
    </source>
</reference>
<proteinExistence type="predicted"/>
<gene>
    <name evidence="2" type="ORF">K7472_04740</name>
</gene>
<sequence>MNGTYRCEVVAEGQVFGTGETRTYLLAAWDTISPKLALRWLTAQAERLAERLDPDPARAPWTRPAHTPHADGLTALRQAEQPAQRELLKYGTPLTLVIRDTDCRWTLSVRPVRHSPPPAPQPIPFSGTPRTRVLAALIALCRRRAARHGAGRRAAADHGSPSGRHGIRPSRWPRGRHEGRRVAPGWCEQG</sequence>
<evidence type="ECO:0000313" key="3">
    <source>
        <dbReference type="Proteomes" id="UP001198565"/>
    </source>
</evidence>
<protein>
    <submittedName>
        <fullName evidence="2">Uncharacterized protein</fullName>
    </submittedName>
</protein>
<evidence type="ECO:0000256" key="1">
    <source>
        <dbReference type="SAM" id="MobiDB-lite"/>
    </source>
</evidence>